<protein>
    <submittedName>
        <fullName evidence="1">Uncharacterized protein</fullName>
    </submittedName>
</protein>
<dbReference type="EMBL" id="CBLX010000005">
    <property type="protein sequence ID" value="CDG38916.1"/>
    <property type="molecule type" value="Genomic_DNA"/>
</dbReference>
<evidence type="ECO:0000313" key="1">
    <source>
        <dbReference type="EMBL" id="CDG38916.1"/>
    </source>
</evidence>
<dbReference type="AlphaFoldDB" id="A0A060QI45"/>
<dbReference type="RefSeq" id="WP_023977756.1">
    <property type="nucleotide sequence ID" value="NZ_CBLX010000005.1"/>
</dbReference>
<reference evidence="1 2" key="1">
    <citation type="journal article" date="2014" name="Genome Biol. Evol.">
        <title>Acetic acid bacteria genomes reveal functional traits for adaptation to life in insect guts.</title>
        <authorList>
            <person name="Chouaia B."/>
            <person name="Gaiarsa S."/>
            <person name="Crotti E."/>
            <person name="Comandatore F."/>
            <person name="Degli Esposti M."/>
            <person name="Ricci I."/>
            <person name="Alma A."/>
            <person name="Favia G."/>
            <person name="Bandi C."/>
            <person name="Daffonchio D."/>
        </authorList>
    </citation>
    <scope>NUCLEOTIDE SEQUENCE [LARGE SCALE GENOMIC DNA]</scope>
    <source>
        <strain evidence="1 2">SF2.1</strain>
    </source>
</reference>
<reference evidence="1 2" key="2">
    <citation type="journal article" date="2014" name="PLoS ONE">
        <title>Evolution of mitochondria reconstructed from the energy metabolism of living bacteria.</title>
        <authorList>
            <person name="Degli Esposti M."/>
            <person name="Chouaia B."/>
            <person name="Comandatore F."/>
            <person name="Crotti E."/>
            <person name="Sassera D."/>
            <person name="Lievens P.M."/>
            <person name="Daffonchio D."/>
            <person name="Bandi C."/>
        </authorList>
    </citation>
    <scope>NUCLEOTIDE SEQUENCE [LARGE SCALE GENOMIC DNA]</scope>
    <source>
        <strain evidence="1 2">SF2.1</strain>
    </source>
</reference>
<organism evidence="1 2">
    <name type="scientific">Asaia bogorensis</name>
    <dbReference type="NCBI Taxonomy" id="91915"/>
    <lineage>
        <taxon>Bacteria</taxon>
        <taxon>Pseudomonadati</taxon>
        <taxon>Pseudomonadota</taxon>
        <taxon>Alphaproteobacteria</taxon>
        <taxon>Acetobacterales</taxon>
        <taxon>Acetobacteraceae</taxon>
        <taxon>Asaia</taxon>
    </lineage>
</organism>
<comment type="caution">
    <text evidence="1">The sequence shown here is derived from an EMBL/GenBank/DDBJ whole genome shotgun (WGS) entry which is preliminary data.</text>
</comment>
<gene>
    <name evidence="1" type="ORF">ASAP_0871</name>
</gene>
<evidence type="ECO:0000313" key="2">
    <source>
        <dbReference type="Proteomes" id="UP000027583"/>
    </source>
</evidence>
<name>A0A060QI45_9PROT</name>
<accession>A0A060QI45</accession>
<dbReference type="Proteomes" id="UP000027583">
    <property type="component" value="Unassembled WGS sequence"/>
</dbReference>
<proteinExistence type="predicted"/>
<sequence length="82" mass="9457">MSFESLTDRDYALEAGRVRTDCAWVLSDRDVWYPNPFYVGLRVPHPEDDSAHDYVSEHGIDASRDLTASKTVPPLEEWEIPY</sequence>